<dbReference type="GO" id="GO:0044550">
    <property type="term" value="P:secondary metabolite biosynthetic process"/>
    <property type="evidence" value="ECO:0007669"/>
    <property type="project" value="TreeGrafter"/>
</dbReference>
<dbReference type="SUPFAM" id="SSF56801">
    <property type="entry name" value="Acetyl-CoA synthetase-like"/>
    <property type="match status" value="2"/>
</dbReference>
<feature type="region of interest" description="Disordered" evidence="2">
    <location>
        <begin position="846"/>
        <end position="870"/>
    </location>
</feature>
<dbReference type="GO" id="GO:0008616">
    <property type="term" value="P:tRNA queuosine(34) biosynthetic process"/>
    <property type="evidence" value="ECO:0007669"/>
    <property type="project" value="UniProtKB-KW"/>
</dbReference>
<dbReference type="FunFam" id="3.40.50.980:FF:000001">
    <property type="entry name" value="Non-ribosomal peptide synthetase"/>
    <property type="match status" value="1"/>
</dbReference>
<dbReference type="Pfam" id="PF06508">
    <property type="entry name" value="QueC"/>
    <property type="match status" value="1"/>
</dbReference>
<dbReference type="NCBIfam" id="TIGR01733">
    <property type="entry name" value="AA-adenyl-dom"/>
    <property type="match status" value="1"/>
</dbReference>
<keyword evidence="4" id="KW-0413">Isomerase</keyword>
<dbReference type="PROSITE" id="PS50075">
    <property type="entry name" value="CARRIER"/>
    <property type="match status" value="1"/>
</dbReference>
<dbReference type="InterPro" id="IPR010071">
    <property type="entry name" value="AA_adenyl_dom"/>
</dbReference>
<evidence type="ECO:0000256" key="1">
    <source>
        <dbReference type="ARBA" id="ARBA00022785"/>
    </source>
</evidence>
<dbReference type="PANTHER" id="PTHR45527">
    <property type="entry name" value="NONRIBOSOMAL PEPTIDE SYNTHETASE"/>
    <property type="match status" value="1"/>
</dbReference>
<dbReference type="Pfam" id="PF00550">
    <property type="entry name" value="PP-binding"/>
    <property type="match status" value="1"/>
</dbReference>
<dbReference type="InterPro" id="IPR036736">
    <property type="entry name" value="ACP-like_sf"/>
</dbReference>
<dbReference type="STRING" id="380358.XALC_1532"/>
<dbReference type="InterPro" id="IPR014729">
    <property type="entry name" value="Rossmann-like_a/b/a_fold"/>
</dbReference>
<dbReference type="KEGG" id="xal:XALC_1532"/>
<dbReference type="AlphaFoldDB" id="D2UDP3"/>
<dbReference type="InterPro" id="IPR000873">
    <property type="entry name" value="AMP-dep_synth/lig_dom"/>
</dbReference>
<dbReference type="EC" id="5.1.1.-" evidence="4"/>
<keyword evidence="1" id="KW-0671">Queuosine biosynthesis</keyword>
<protein>
    <submittedName>
        <fullName evidence="4">Amino acid adenylationalbicidin synthetase protein</fullName>
        <ecNumber evidence="4">5.1.1.-</ecNumber>
    </submittedName>
</protein>
<feature type="domain" description="Carrier" evidence="3">
    <location>
        <begin position="868"/>
        <end position="941"/>
    </location>
</feature>
<dbReference type="PANTHER" id="PTHR45527:SF1">
    <property type="entry name" value="FATTY ACID SYNTHASE"/>
    <property type="match status" value="1"/>
</dbReference>
<dbReference type="eggNOG" id="COG1020">
    <property type="taxonomic scope" value="Bacteria"/>
</dbReference>
<dbReference type="Pfam" id="PF00501">
    <property type="entry name" value="AMP-binding"/>
    <property type="match status" value="1"/>
</dbReference>
<keyword evidence="5" id="KW-1185">Reference proteome</keyword>
<evidence type="ECO:0000313" key="4">
    <source>
        <dbReference type="EMBL" id="CBA16035.1"/>
    </source>
</evidence>
<organism evidence="4 5">
    <name type="scientific">Xanthomonas albilineans (strain GPE PC73 / CFBP 7063)</name>
    <dbReference type="NCBI Taxonomy" id="380358"/>
    <lineage>
        <taxon>Bacteria</taxon>
        <taxon>Pseudomonadati</taxon>
        <taxon>Pseudomonadota</taxon>
        <taxon>Gammaproteobacteria</taxon>
        <taxon>Lysobacterales</taxon>
        <taxon>Lysobacteraceae</taxon>
        <taxon>Xanthomonas</taxon>
    </lineage>
</organism>
<dbReference type="Gene3D" id="3.30.300.30">
    <property type="match status" value="2"/>
</dbReference>
<dbReference type="EMBL" id="FP565176">
    <property type="protein sequence ID" value="CBA16035.1"/>
    <property type="molecule type" value="Genomic_DNA"/>
</dbReference>
<dbReference type="GO" id="GO:0043041">
    <property type="term" value="P:amino acid activation for nonribosomal peptide biosynthetic process"/>
    <property type="evidence" value="ECO:0007669"/>
    <property type="project" value="TreeGrafter"/>
</dbReference>
<name>D2UDP3_XANAP</name>
<dbReference type="InterPro" id="IPR018317">
    <property type="entry name" value="QueC"/>
</dbReference>
<dbReference type="GO" id="GO:0016853">
    <property type="term" value="F:isomerase activity"/>
    <property type="evidence" value="ECO:0007669"/>
    <property type="project" value="UniProtKB-KW"/>
</dbReference>
<dbReference type="InterPro" id="IPR045851">
    <property type="entry name" value="AMP-bd_C_sf"/>
</dbReference>
<evidence type="ECO:0000256" key="2">
    <source>
        <dbReference type="SAM" id="MobiDB-lite"/>
    </source>
</evidence>
<proteinExistence type="predicted"/>
<dbReference type="Gene3D" id="1.10.1200.10">
    <property type="entry name" value="ACP-like"/>
    <property type="match status" value="1"/>
</dbReference>
<accession>D2UDP3</accession>
<dbReference type="InterPro" id="IPR009081">
    <property type="entry name" value="PP-bd_ACP"/>
</dbReference>
<dbReference type="Gene3D" id="3.40.50.980">
    <property type="match status" value="2"/>
</dbReference>
<dbReference type="GO" id="GO:0031177">
    <property type="term" value="F:phosphopantetheine binding"/>
    <property type="evidence" value="ECO:0007669"/>
    <property type="project" value="TreeGrafter"/>
</dbReference>
<sequence>MNETATVTKATLSSAKASTTPAFVHQWFEAQVSSTPDAPAAFLGERRMSYGQLNTRANRLARLLQSQGVGPGARVAVWMNRSPECLAALLAVMKAGAAYVPIDLSLPIRRVQYILQDSQARLVLVDEEGQGRLGELELSAMTAVDVCGTLDGEEANLDLPCDPAQPVYCIYTSGSTGSPKGVLVRHSGLANYVAWAKRQYVTADTTSFAFYSSLSFDLTVTSIYVPLVAGLCVHVYPEQGDDVPVINRVLDDNQVDVIKLTPSHMLMLRNAALATSRLKTLIVGGEDLKAALAYDIHQRFRRDVAIYNEYGPTETVVGCAIHRYDPATEREGSVPIGVPIDHTSLHLLDERLQPVAPGEVGQIHIGGAGVAIGYVNKPEITDAQFIDNPFEGGGRLYASGDLGRMRADGKLEFLGRKDSQIKLRGYRIELGEIENVLLGHAALRECIVNTTVAPRRDYDSKSLRYCARCGIASNFPNTSFDEHGVCNHCHAYDKYRNVVEDYFRTEDELRTIFEQVKAHNRPRYDCLVAFSGGKDSTYALCRVVDMGLRVLAYTLDNGYISDEAKANVDRVVRELGVDHRYLGTPHMNAIFVDSLNRHSNVCNGCFKTIYTLGINLAHEVGVSDIVMGLSKGQLFETRLSELFRASTFDNQVFEKNLMEARKIYHRIDDAAARLLDTSCVRNDRLLESTRFIDFYRYCSVSRKDMYRYIAERVGWSRPADTGRSTNCLLNDVGIYMHKKQRGYHNYSLPYSWDVRVGHIPREDAMRELEDTDDIDEAKVLGLLKQIGYDSSLIDTQAGDAQLIAYYVAAEELDPVALRNFAAAILPEYMLPSYFVRLDRMPLTPNGKVNRRALPRPELKKNASEAHTEPSSALEQELVQIWKEVLMVDKVGVRDNFFELGGHSLSALMLLYSIAERYQKMVSIQAFSVNPTIEGLSEHLVA</sequence>
<dbReference type="GO" id="GO:0005737">
    <property type="term" value="C:cytoplasm"/>
    <property type="evidence" value="ECO:0007669"/>
    <property type="project" value="TreeGrafter"/>
</dbReference>
<dbReference type="Gene3D" id="3.40.50.620">
    <property type="entry name" value="HUPs"/>
    <property type="match status" value="1"/>
</dbReference>
<dbReference type="Proteomes" id="UP000001890">
    <property type="component" value="Chromosome"/>
</dbReference>
<gene>
    <name evidence="4" type="primary">albIV</name>
    <name evidence="4" type="ordered locus">XALc_1532</name>
</gene>
<evidence type="ECO:0000313" key="5">
    <source>
        <dbReference type="Proteomes" id="UP000001890"/>
    </source>
</evidence>
<dbReference type="Gene3D" id="2.30.38.10">
    <property type="entry name" value="Luciferase, Domain 3"/>
    <property type="match status" value="1"/>
</dbReference>
<dbReference type="SUPFAM" id="SSF47336">
    <property type="entry name" value="ACP-like"/>
    <property type="match status" value="1"/>
</dbReference>
<dbReference type="SUPFAM" id="SSF52402">
    <property type="entry name" value="Adenine nucleotide alpha hydrolases-like"/>
    <property type="match status" value="1"/>
</dbReference>
<evidence type="ECO:0000259" key="3">
    <source>
        <dbReference type="PROSITE" id="PS50075"/>
    </source>
</evidence>
<feature type="compositionally biased region" description="Basic and acidic residues" evidence="2">
    <location>
        <begin position="854"/>
        <end position="867"/>
    </location>
</feature>
<reference evidence="4 5" key="1">
    <citation type="journal article" date="2009" name="BMC Genomics">
        <title>The complete genome sequence of Xanthomonas albilineans provides new insights into the reductive genome evolution of the xylem-limited Xanthomonadaceae.</title>
        <authorList>
            <person name="Pieretti I."/>
            <person name="Royer M."/>
            <person name="Barbe V."/>
            <person name="Carrere S."/>
            <person name="Koebnik R."/>
            <person name="Cociancich S."/>
            <person name="Couloux A."/>
            <person name="Darrasse A."/>
            <person name="Gouzy J."/>
            <person name="Jacques M.A."/>
            <person name="Lauber E."/>
            <person name="Manceau C."/>
            <person name="Mangenot S."/>
            <person name="Poussier S."/>
            <person name="Segurens B."/>
            <person name="Szurek B."/>
            <person name="Verdier V."/>
            <person name="Arlat M."/>
            <person name="Rott P."/>
        </authorList>
    </citation>
    <scope>NUCLEOTIDE SEQUENCE [LARGE SCALE GENOMIC DNA]</scope>
    <source>
        <strain evidence="5">GPE PC73 / CFBP 7063</strain>
    </source>
</reference>
<dbReference type="OrthoDB" id="6009233at2"/>